<name>A0A813MWH5_9BILA</name>
<evidence type="ECO:0000256" key="1">
    <source>
        <dbReference type="ARBA" id="ARBA00004167"/>
    </source>
</evidence>
<dbReference type="SUPFAM" id="SSF52833">
    <property type="entry name" value="Thioredoxin-like"/>
    <property type="match status" value="1"/>
</dbReference>
<dbReference type="Proteomes" id="UP000663879">
    <property type="component" value="Unassembled WGS sequence"/>
</dbReference>
<dbReference type="PANTHER" id="PTHR43920">
    <property type="entry name" value="CHLORIDE INTRACELLULAR CHANNEL, ISOFORM A"/>
    <property type="match status" value="1"/>
</dbReference>
<evidence type="ECO:0000256" key="4">
    <source>
        <dbReference type="ARBA" id="ARBA00022989"/>
    </source>
</evidence>
<dbReference type="EMBL" id="CAJNOC010000223">
    <property type="protein sequence ID" value="CAF0729499.1"/>
    <property type="molecule type" value="Genomic_DNA"/>
</dbReference>
<gene>
    <name evidence="7" type="ORF">OXX778_LOCUS2748</name>
</gene>
<dbReference type="AlphaFoldDB" id="A0A813MWH5"/>
<dbReference type="PANTHER" id="PTHR43920:SF5">
    <property type="entry name" value="CHLORIDE INTRACELLULAR CHANNEL CLIC"/>
    <property type="match status" value="1"/>
</dbReference>
<dbReference type="InterPro" id="IPR053823">
    <property type="entry name" value="CLIC_N"/>
</dbReference>
<evidence type="ECO:0000313" key="7">
    <source>
        <dbReference type="EMBL" id="CAF0729499.1"/>
    </source>
</evidence>
<keyword evidence="8" id="KW-1185">Reference proteome</keyword>
<feature type="domain" description="CLIC N-terminal" evidence="6">
    <location>
        <begin position="75"/>
        <end position="147"/>
    </location>
</feature>
<dbReference type="GO" id="GO:0005254">
    <property type="term" value="F:chloride channel activity"/>
    <property type="evidence" value="ECO:0007669"/>
    <property type="project" value="TreeGrafter"/>
</dbReference>
<dbReference type="OrthoDB" id="1935530at2759"/>
<reference evidence="7" key="1">
    <citation type="submission" date="2021-02" db="EMBL/GenBank/DDBJ databases">
        <authorList>
            <person name="Nowell W R."/>
        </authorList>
    </citation>
    <scope>NUCLEOTIDE SEQUENCE</scope>
    <source>
        <strain evidence="7">Ploen Becks lab</strain>
    </source>
</reference>
<accession>A0A813MWH5</accession>
<dbReference type="GO" id="GO:0016020">
    <property type="term" value="C:membrane"/>
    <property type="evidence" value="ECO:0007669"/>
    <property type="project" value="UniProtKB-SubCell"/>
</dbReference>
<keyword evidence="4" id="KW-1133">Transmembrane helix</keyword>
<comment type="subcellular location">
    <subcellularLocation>
        <location evidence="1">Membrane</location>
        <topology evidence="1">Single-pass membrane protein</topology>
    </subcellularLocation>
</comment>
<evidence type="ECO:0000256" key="5">
    <source>
        <dbReference type="ARBA" id="ARBA00023136"/>
    </source>
</evidence>
<dbReference type="InterPro" id="IPR036282">
    <property type="entry name" value="Glutathione-S-Trfase_C_sf"/>
</dbReference>
<keyword evidence="3" id="KW-0812">Transmembrane</keyword>
<dbReference type="Gene3D" id="1.20.1050.10">
    <property type="match status" value="1"/>
</dbReference>
<organism evidence="7 8">
    <name type="scientific">Brachionus calyciflorus</name>
    <dbReference type="NCBI Taxonomy" id="104777"/>
    <lineage>
        <taxon>Eukaryota</taxon>
        <taxon>Metazoa</taxon>
        <taxon>Spiralia</taxon>
        <taxon>Gnathifera</taxon>
        <taxon>Rotifera</taxon>
        <taxon>Eurotatoria</taxon>
        <taxon>Monogononta</taxon>
        <taxon>Pseudotrocha</taxon>
        <taxon>Ploima</taxon>
        <taxon>Brachionidae</taxon>
        <taxon>Brachionus</taxon>
    </lineage>
</organism>
<comment type="similarity">
    <text evidence="2">Belongs to the chloride channel CLIC family.</text>
</comment>
<sequence>MLDKNNNDYQKLSFLKLNKFWDQNETNKDYYYLNKYHLTNKVELIETAHKNNLLTHTKFDDQIVMSNSNLSDPNKIHLFVKAGQDGRSQGACPFCQAVFLQLLVKAKTNKFNFDVLTINVDNPPREFKELSLKPPVLIHGNSKLLDNNCESESEAVVLSDVDEIAEYLDRLYPNSPLVVVNPDAKRVSLNVFSKFSFFIREVASKTNSLESELEKIDNYLRQINTGDLSKVIFMNGSSQMTLLDCSLLPKLQHIRIAGESIKQFRIPQKFNFLWKYLKNAYESDCFQKSCPPDREIIWHWSKNFLTHKNLLQLIQEAPYKTLTLPDDLKL</sequence>
<dbReference type="GO" id="GO:0005737">
    <property type="term" value="C:cytoplasm"/>
    <property type="evidence" value="ECO:0007669"/>
    <property type="project" value="TreeGrafter"/>
</dbReference>
<dbReference type="Pfam" id="PF22441">
    <property type="entry name" value="CLIC-like_N"/>
    <property type="match status" value="1"/>
</dbReference>
<evidence type="ECO:0000313" key="8">
    <source>
        <dbReference type="Proteomes" id="UP000663879"/>
    </source>
</evidence>
<evidence type="ECO:0000256" key="2">
    <source>
        <dbReference type="ARBA" id="ARBA00007655"/>
    </source>
</evidence>
<evidence type="ECO:0000259" key="6">
    <source>
        <dbReference type="Pfam" id="PF22441"/>
    </source>
</evidence>
<keyword evidence="5" id="KW-0472">Membrane</keyword>
<evidence type="ECO:0000256" key="3">
    <source>
        <dbReference type="ARBA" id="ARBA00022692"/>
    </source>
</evidence>
<protein>
    <recommendedName>
        <fullName evidence="6">CLIC N-terminal domain-containing protein</fullName>
    </recommendedName>
</protein>
<dbReference type="Gene3D" id="3.40.30.10">
    <property type="entry name" value="Glutaredoxin"/>
    <property type="match status" value="1"/>
</dbReference>
<comment type="caution">
    <text evidence="7">The sequence shown here is derived from an EMBL/GenBank/DDBJ whole genome shotgun (WGS) entry which is preliminary data.</text>
</comment>
<dbReference type="InterPro" id="IPR036249">
    <property type="entry name" value="Thioredoxin-like_sf"/>
</dbReference>
<proteinExistence type="inferred from homology"/>
<dbReference type="SUPFAM" id="SSF47616">
    <property type="entry name" value="GST C-terminal domain-like"/>
    <property type="match status" value="1"/>
</dbReference>